<dbReference type="InterPro" id="IPR016477">
    <property type="entry name" value="Fructo-/Ketosamine-3-kinase"/>
</dbReference>
<dbReference type="RefSeq" id="WP_131125152.1">
    <property type="nucleotide sequence ID" value="NZ_SIXH01000307.1"/>
</dbReference>
<dbReference type="AlphaFoldDB" id="A0A4Q9HP82"/>
<dbReference type="SUPFAM" id="SSF56112">
    <property type="entry name" value="Protein kinase-like (PK-like)"/>
    <property type="match status" value="1"/>
</dbReference>
<proteinExistence type="predicted"/>
<dbReference type="Proteomes" id="UP000292452">
    <property type="component" value="Unassembled WGS sequence"/>
</dbReference>
<sequence length="270" mass="29836">MNGIDGRVPLSAREITTGQANHVWSVDGPTPYILKHYSDPSRAANEAAALRLLATHRAPAPQLLATSPYDTPPWIAQTALRANPVPADNYLEDLTEPLAAVHRIPGTHFGRLAGARQHRSWSDYLHDRLHAYATAAPTLRATAQLLHQEVEADEDSIQPVLLHHDLRPGHLLREPAGSRLLVDWELAIFGDKRSDLGRLAVRLELDDPTPVLALADRSDPTTESRVHLYWHIHLLADAALSRDPVVRNRAAKRLTACATGQSRDRDAFTT</sequence>
<keyword evidence="2" id="KW-1185">Reference proteome</keyword>
<dbReference type="Pfam" id="PF03881">
    <property type="entry name" value="Fructosamin_kin"/>
    <property type="match status" value="1"/>
</dbReference>
<comment type="caution">
    <text evidence="1">The sequence shown here is derived from an EMBL/GenBank/DDBJ whole genome shotgun (WGS) entry which is preliminary data.</text>
</comment>
<accession>A0A4Q9HP82</accession>
<dbReference type="PANTHER" id="PTHR21310">
    <property type="entry name" value="AMINOGLYCOSIDE PHOSPHOTRANSFERASE-RELATED-RELATED"/>
    <property type="match status" value="1"/>
</dbReference>
<dbReference type="EMBL" id="SIXH01000307">
    <property type="protein sequence ID" value="TBO56683.1"/>
    <property type="molecule type" value="Genomic_DNA"/>
</dbReference>
<evidence type="ECO:0000313" key="2">
    <source>
        <dbReference type="Proteomes" id="UP000292452"/>
    </source>
</evidence>
<reference evidence="1 2" key="1">
    <citation type="submission" date="2019-02" db="EMBL/GenBank/DDBJ databases">
        <title>Draft Genome Sequence of Streptomyces sp. AM-2504, identified by 16S rRNA comparative analysis as a Streptomyces Kasugaensis strain.</title>
        <authorList>
            <person name="Napolioni V."/>
            <person name="Giuliodori A.M."/>
            <person name="Spurio R."/>
            <person name="Fabbretti A."/>
        </authorList>
    </citation>
    <scope>NUCLEOTIDE SEQUENCE [LARGE SCALE GENOMIC DNA]</scope>
    <source>
        <strain evidence="1 2">AM-2504</strain>
    </source>
</reference>
<dbReference type="InterPro" id="IPR011009">
    <property type="entry name" value="Kinase-like_dom_sf"/>
</dbReference>
<organism evidence="1 2">
    <name type="scientific">Streptomyces kasugaensis</name>
    <dbReference type="NCBI Taxonomy" id="1946"/>
    <lineage>
        <taxon>Bacteria</taxon>
        <taxon>Bacillati</taxon>
        <taxon>Actinomycetota</taxon>
        <taxon>Actinomycetes</taxon>
        <taxon>Kitasatosporales</taxon>
        <taxon>Streptomycetaceae</taxon>
        <taxon>Streptomyces</taxon>
    </lineage>
</organism>
<gene>
    <name evidence="1" type="ORF">EYS09_26665</name>
</gene>
<name>A0A4Q9HP82_STRKA</name>
<protein>
    <submittedName>
        <fullName evidence="1">Uncharacterized protein</fullName>
    </submittedName>
</protein>
<dbReference type="InterPro" id="IPR051678">
    <property type="entry name" value="AGP_Transferase"/>
</dbReference>
<dbReference type="PANTHER" id="PTHR21310:SF15">
    <property type="entry name" value="AMINOGLYCOSIDE PHOSPHOTRANSFERASE DOMAIN-CONTAINING PROTEIN"/>
    <property type="match status" value="1"/>
</dbReference>
<evidence type="ECO:0000313" key="1">
    <source>
        <dbReference type="EMBL" id="TBO56683.1"/>
    </source>
</evidence>
<dbReference type="Gene3D" id="3.90.1200.10">
    <property type="match status" value="1"/>
</dbReference>